<keyword evidence="2" id="KW-1185">Reference proteome</keyword>
<proteinExistence type="predicted"/>
<reference evidence="1 2" key="1">
    <citation type="submission" date="2010-08" db="EMBL/GenBank/DDBJ databases">
        <authorList>
            <person name="Weinstock G."/>
            <person name="Sodergren E."/>
            <person name="Clifton S."/>
            <person name="Fulton L."/>
            <person name="Fulton B."/>
            <person name="Courtney L."/>
            <person name="Fronick C."/>
            <person name="Harrison M."/>
            <person name="Strong C."/>
            <person name="Farmer C."/>
            <person name="Delahaunty K."/>
            <person name="Markovic C."/>
            <person name="Hall O."/>
            <person name="Minx P."/>
            <person name="Tomlinson C."/>
            <person name="Mitreva M."/>
            <person name="Hou S."/>
            <person name="Chen J."/>
            <person name="Wollam A."/>
            <person name="Pepin K.H."/>
            <person name="Johnson M."/>
            <person name="Bhonagiri V."/>
            <person name="Zhang X."/>
            <person name="Suruliraj S."/>
            <person name="Warren W."/>
            <person name="Chinwalla A."/>
            <person name="Mardis E.R."/>
            <person name="Wilson R.K."/>
        </authorList>
    </citation>
    <scope>NUCLEOTIDE SEQUENCE [LARGE SCALE GENOMIC DNA]</scope>
    <source>
        <strain evidence="1 2">F0359</strain>
    </source>
</reference>
<gene>
    <name evidence="1" type="ORF">HMPREF9429_01722</name>
</gene>
<comment type="caution">
    <text evidence="1">The sequence shown here is derived from an EMBL/GenBank/DDBJ whole genome shotgun (WGS) entry which is preliminary data.</text>
</comment>
<dbReference type="Proteomes" id="UP000003195">
    <property type="component" value="Unassembled WGS sequence"/>
</dbReference>
<dbReference type="STRING" id="706434.HMPREF9429_01722"/>
<accession>E2ZE20</accession>
<dbReference type="AlphaFoldDB" id="E2ZE20"/>
<protein>
    <submittedName>
        <fullName evidence="1">Uncharacterized protein</fullName>
    </submittedName>
</protein>
<dbReference type="RefSeq" id="WP_006943080.1">
    <property type="nucleotide sequence ID" value="NZ_GL538211.1"/>
</dbReference>
<dbReference type="HOGENOM" id="CLU_2844761_0_0_9"/>
<name>E2ZE20_9FIRM</name>
<sequence length="65" mass="7725">MEQILMLNKFCLRGMYAIFNPKKASRKRINLILKTTNEKAIRDDWNLVGEDFKVSLIEYGKKYVQ</sequence>
<evidence type="ECO:0000313" key="2">
    <source>
        <dbReference type="Proteomes" id="UP000003195"/>
    </source>
</evidence>
<dbReference type="OrthoDB" id="9992592at2"/>
<evidence type="ECO:0000313" key="1">
    <source>
        <dbReference type="EMBL" id="EFQ03448.1"/>
    </source>
</evidence>
<organism evidence="1 2">
    <name type="scientific">Megasphaera micronuciformis F0359</name>
    <dbReference type="NCBI Taxonomy" id="706434"/>
    <lineage>
        <taxon>Bacteria</taxon>
        <taxon>Bacillati</taxon>
        <taxon>Bacillota</taxon>
        <taxon>Negativicutes</taxon>
        <taxon>Veillonellales</taxon>
        <taxon>Veillonellaceae</taxon>
        <taxon>Megasphaera</taxon>
    </lineage>
</organism>
<dbReference type="EMBL" id="AECS01000042">
    <property type="protein sequence ID" value="EFQ03448.1"/>
    <property type="molecule type" value="Genomic_DNA"/>
</dbReference>